<organism evidence="2 3">
    <name type="scientific">Portunus trituberculatus</name>
    <name type="common">Swimming crab</name>
    <name type="synonym">Neptunus trituberculatus</name>
    <dbReference type="NCBI Taxonomy" id="210409"/>
    <lineage>
        <taxon>Eukaryota</taxon>
        <taxon>Metazoa</taxon>
        <taxon>Ecdysozoa</taxon>
        <taxon>Arthropoda</taxon>
        <taxon>Crustacea</taxon>
        <taxon>Multicrustacea</taxon>
        <taxon>Malacostraca</taxon>
        <taxon>Eumalacostraca</taxon>
        <taxon>Eucarida</taxon>
        <taxon>Decapoda</taxon>
        <taxon>Pleocyemata</taxon>
        <taxon>Brachyura</taxon>
        <taxon>Eubrachyura</taxon>
        <taxon>Portunoidea</taxon>
        <taxon>Portunidae</taxon>
        <taxon>Portuninae</taxon>
        <taxon>Portunus</taxon>
    </lineage>
</organism>
<dbReference type="Proteomes" id="UP000324222">
    <property type="component" value="Unassembled WGS sequence"/>
</dbReference>
<evidence type="ECO:0000313" key="3">
    <source>
        <dbReference type="Proteomes" id="UP000324222"/>
    </source>
</evidence>
<keyword evidence="3" id="KW-1185">Reference proteome</keyword>
<protein>
    <submittedName>
        <fullName evidence="2">Uncharacterized protein</fullName>
    </submittedName>
</protein>
<dbReference type="EMBL" id="VSRR010000140">
    <property type="protein sequence ID" value="MPC11007.1"/>
    <property type="molecule type" value="Genomic_DNA"/>
</dbReference>
<dbReference type="AlphaFoldDB" id="A0A5B7CMZ7"/>
<name>A0A5B7CMZ7_PORTR</name>
<proteinExistence type="predicted"/>
<feature type="region of interest" description="Disordered" evidence="1">
    <location>
        <begin position="1"/>
        <end position="92"/>
    </location>
</feature>
<comment type="caution">
    <text evidence="2">The sequence shown here is derived from an EMBL/GenBank/DDBJ whole genome shotgun (WGS) entry which is preliminary data.</text>
</comment>
<reference evidence="2 3" key="1">
    <citation type="submission" date="2019-05" db="EMBL/GenBank/DDBJ databases">
        <title>Another draft genome of Portunus trituberculatus and its Hox gene families provides insights of decapod evolution.</title>
        <authorList>
            <person name="Jeong J.-H."/>
            <person name="Song I."/>
            <person name="Kim S."/>
            <person name="Choi T."/>
            <person name="Kim D."/>
            <person name="Ryu S."/>
            <person name="Kim W."/>
        </authorList>
    </citation>
    <scope>NUCLEOTIDE SEQUENCE [LARGE SCALE GENOMIC DNA]</scope>
    <source>
        <tissue evidence="2">Muscle</tissue>
    </source>
</reference>
<evidence type="ECO:0000256" key="1">
    <source>
        <dbReference type="SAM" id="MobiDB-lite"/>
    </source>
</evidence>
<sequence length="138" mass="14602">MILVPTGDVAARRPRPGVVGSAGDVHASDQRRGPPHAPPLHLLHEGGLHARGGRHGGRPGGPCRDLPQDTIQEPHVQSPGAALVPRLQPPDPTLVPRLQMTSLLSPAPALVPSLQMSPPFTCPLPRCLTCFLSCTTRR</sequence>
<evidence type="ECO:0000313" key="2">
    <source>
        <dbReference type="EMBL" id="MPC11007.1"/>
    </source>
</evidence>
<accession>A0A5B7CMZ7</accession>
<gene>
    <name evidence="2" type="ORF">E2C01_003661</name>
</gene>